<organism evidence="10 11">
    <name type="scientific">Cirrhinus molitorella</name>
    <name type="common">mud carp</name>
    <dbReference type="NCBI Taxonomy" id="172907"/>
    <lineage>
        <taxon>Eukaryota</taxon>
        <taxon>Metazoa</taxon>
        <taxon>Chordata</taxon>
        <taxon>Craniata</taxon>
        <taxon>Vertebrata</taxon>
        <taxon>Euteleostomi</taxon>
        <taxon>Actinopterygii</taxon>
        <taxon>Neopterygii</taxon>
        <taxon>Teleostei</taxon>
        <taxon>Ostariophysi</taxon>
        <taxon>Cypriniformes</taxon>
        <taxon>Cyprinidae</taxon>
        <taxon>Labeoninae</taxon>
        <taxon>Labeonini</taxon>
        <taxon>Cirrhinus</taxon>
    </lineage>
</organism>
<evidence type="ECO:0000256" key="7">
    <source>
        <dbReference type="ARBA" id="ARBA00023015"/>
    </source>
</evidence>
<keyword evidence="5" id="KW-0863">Zinc-finger</keyword>
<evidence type="ECO:0000256" key="1">
    <source>
        <dbReference type="ARBA" id="ARBA00004123"/>
    </source>
</evidence>
<reference evidence="10" key="1">
    <citation type="submission" date="2023-08" db="EMBL/GenBank/DDBJ databases">
        <title>Chromosome-level Genome Assembly of mud carp (Cirrhinus molitorella).</title>
        <authorList>
            <person name="Liu H."/>
        </authorList>
    </citation>
    <scope>NUCLEOTIDE SEQUENCE</scope>
    <source>
        <strain evidence="10">Prfri</strain>
        <tissue evidence="10">Muscle</tissue>
    </source>
</reference>
<dbReference type="GO" id="GO:0008270">
    <property type="term" value="F:zinc ion binding"/>
    <property type="evidence" value="ECO:0007669"/>
    <property type="project" value="UniProtKB-KW"/>
</dbReference>
<evidence type="ECO:0000256" key="2">
    <source>
        <dbReference type="ARBA" id="ARBA00006991"/>
    </source>
</evidence>
<dbReference type="PANTHER" id="PTHR24384">
    <property type="entry name" value="FINGER PUTATIVE TRANSCRIPTION FACTOR FAMILY-RELATED"/>
    <property type="match status" value="1"/>
</dbReference>
<evidence type="ECO:0000256" key="9">
    <source>
        <dbReference type="ARBA" id="ARBA00023242"/>
    </source>
</evidence>
<gene>
    <name evidence="10" type="ORF">Q8A67_007774</name>
</gene>
<dbReference type="FunFam" id="3.30.160.60:FF:000060">
    <property type="entry name" value="zinc finger protein 436"/>
    <property type="match status" value="1"/>
</dbReference>
<dbReference type="PROSITE" id="PS50157">
    <property type="entry name" value="ZINC_FINGER_C2H2_2"/>
    <property type="match status" value="13"/>
</dbReference>
<dbReference type="InterPro" id="IPR050752">
    <property type="entry name" value="C2H2-ZF_domain"/>
</dbReference>
<dbReference type="GO" id="GO:0005634">
    <property type="term" value="C:nucleus"/>
    <property type="evidence" value="ECO:0007669"/>
    <property type="project" value="UniProtKB-SubCell"/>
</dbReference>
<dbReference type="Gene3D" id="3.30.160.60">
    <property type="entry name" value="Classic Zinc Finger"/>
    <property type="match status" value="9"/>
</dbReference>
<dbReference type="AlphaFoldDB" id="A0AA88Q0F3"/>
<keyword evidence="7" id="KW-0805">Transcription regulation</keyword>
<dbReference type="Pfam" id="PF00096">
    <property type="entry name" value="zf-C2H2"/>
    <property type="match status" value="6"/>
</dbReference>
<keyword evidence="3" id="KW-0479">Metal-binding</keyword>
<comment type="caution">
    <text evidence="10">The sequence shown here is derived from an EMBL/GenBank/DDBJ whole genome shotgun (WGS) entry which is preliminary data.</text>
</comment>
<keyword evidence="11" id="KW-1185">Reference proteome</keyword>
<keyword evidence="9" id="KW-0539">Nucleus</keyword>
<comment type="similarity">
    <text evidence="2">Belongs to the krueppel C2H2-type zinc-finger protein family.</text>
</comment>
<keyword evidence="4" id="KW-0677">Repeat</keyword>
<evidence type="ECO:0000313" key="10">
    <source>
        <dbReference type="EMBL" id="KAK2903061.1"/>
    </source>
</evidence>
<dbReference type="FunFam" id="3.30.160.60:FF:000358">
    <property type="entry name" value="zinc finger protein 24"/>
    <property type="match status" value="1"/>
</dbReference>
<dbReference type="InterPro" id="IPR036236">
    <property type="entry name" value="Znf_C2H2_sf"/>
</dbReference>
<evidence type="ECO:0000313" key="11">
    <source>
        <dbReference type="Proteomes" id="UP001187343"/>
    </source>
</evidence>
<dbReference type="PANTHER" id="PTHR24384:SF196">
    <property type="entry name" value="ZINC FINGER AND BTB DOMAIN-CONTAINING PROTEIN 11"/>
    <property type="match status" value="1"/>
</dbReference>
<evidence type="ECO:0000256" key="3">
    <source>
        <dbReference type="ARBA" id="ARBA00022723"/>
    </source>
</evidence>
<dbReference type="EMBL" id="JAUYZG010000007">
    <property type="protein sequence ID" value="KAK2903061.1"/>
    <property type="molecule type" value="Genomic_DNA"/>
</dbReference>
<dbReference type="SMART" id="SM00355">
    <property type="entry name" value="ZnF_C2H2"/>
    <property type="match status" value="14"/>
</dbReference>
<evidence type="ECO:0000256" key="8">
    <source>
        <dbReference type="ARBA" id="ARBA00023163"/>
    </source>
</evidence>
<accession>A0AA88Q0F3</accession>
<name>A0AA88Q0F3_9TELE</name>
<dbReference type="FunFam" id="3.30.160.60:FF:001442">
    <property type="entry name" value="zinc finger protein 696"/>
    <property type="match status" value="1"/>
</dbReference>
<proteinExistence type="inferred from homology"/>
<dbReference type="GO" id="GO:0000978">
    <property type="term" value="F:RNA polymerase II cis-regulatory region sequence-specific DNA binding"/>
    <property type="evidence" value="ECO:0007669"/>
    <property type="project" value="TreeGrafter"/>
</dbReference>
<dbReference type="Proteomes" id="UP001187343">
    <property type="component" value="Unassembled WGS sequence"/>
</dbReference>
<evidence type="ECO:0000256" key="6">
    <source>
        <dbReference type="ARBA" id="ARBA00022833"/>
    </source>
</evidence>
<evidence type="ECO:0000256" key="4">
    <source>
        <dbReference type="ARBA" id="ARBA00022737"/>
    </source>
</evidence>
<keyword evidence="8" id="KW-0804">Transcription</keyword>
<sequence>MLEGEAKKLETNSNDADSTEQSVKGGMGELISKGLALSSQNRSVEEPPPLATNVQPDSLPCNVEEKEREEGCEADVDTLPQKLNSDITPVNKADMDTQKCLEDDDCLSSTTDNEPKSLLLNEELNEPQVDSQMSVTTDAISTTQTESDRNEAHCSTVQTSEDAVCNISCPNISDSQCKEDSDKKTLEDTVDSNISDTENHEADALNQKDVTLDESFVDHSPEKTQEANSEDNNQTPSTEENADTSSMEITESKRGYHSFSRGRPRKEKRVIKCEYCGRPFNHASAYIIHLRVHTGEKPFTCQDCGKAFAQLSNLRSHSRVHKSKSRKHARRHQDRATAEKIVEEKSKEEVRVPDKLESDSHSNQIAPRRRRRGRGKGKPQTCPICGKVFCYKSVLKIHLRIHSGEKPYSCKVCGKSFTQACTARVHERVHWSIRPFLCTKCGKGFSQIGPLKVHTCEGKRNPHATLKEMELEGIITFRCHLCKKCYGTRDEYELHLQGHTDTQRYSCDRCKQTFSLASELHTHNKHCVSIRLSKSKSSGYGSPHRLQTKNSLKRRSPQKMRSASPVKSPPKDFSFPRKLKKCSSLLACPIQVMATTVYDSPNNLYSVSQPVKSSYFVSQLNSTHHKADPRKYFCPQCGRIFQHVGRLRAHILTHSRGKSFTCIDCNRAFKNWNKFWIHQRLHRQKRGRFFCPKCGQGFRFVGLYNKHLQKHPELNAHACPFCPHTFSNAQKLRNHQQEWHRSTMPFICDICGKGFANANILKRHGVVHCTNDPMETHYTIDPQSAMHPYECGTCSASFENLDLLFHHQLRHKPVDKGSIAMKGQLLMMEEHQSQHLQRQNYDYSLYDNRRQEKLLSLPCSNGEEMPHRLTHFGPSSLHPSQKPKPNTEAPSTTRNNFRTNEVQMLEKHTKNTAIEELNGSSRSPSILKTEDTSGDLICTECNASFSNLIQLHGHYLEHARGEI</sequence>
<dbReference type="InterPro" id="IPR013087">
    <property type="entry name" value="Znf_C2H2_type"/>
</dbReference>
<keyword evidence="6" id="KW-0862">Zinc</keyword>
<protein>
    <submittedName>
        <fullName evidence="10">Uncharacterized protein</fullName>
    </submittedName>
</protein>
<dbReference type="SUPFAM" id="SSF57667">
    <property type="entry name" value="beta-beta-alpha zinc fingers"/>
    <property type="match status" value="7"/>
</dbReference>
<comment type="subcellular location">
    <subcellularLocation>
        <location evidence="1">Nucleus</location>
    </subcellularLocation>
</comment>
<evidence type="ECO:0000256" key="5">
    <source>
        <dbReference type="ARBA" id="ARBA00022771"/>
    </source>
</evidence>
<dbReference type="GO" id="GO:0000981">
    <property type="term" value="F:DNA-binding transcription factor activity, RNA polymerase II-specific"/>
    <property type="evidence" value="ECO:0007669"/>
    <property type="project" value="TreeGrafter"/>
</dbReference>
<dbReference type="PROSITE" id="PS00028">
    <property type="entry name" value="ZINC_FINGER_C2H2_1"/>
    <property type="match status" value="12"/>
</dbReference>